<dbReference type="OrthoDB" id="78663at2759"/>
<dbReference type="Proteomes" id="UP000634136">
    <property type="component" value="Unassembled WGS sequence"/>
</dbReference>
<accession>A0A834SPA7</accession>
<evidence type="ECO:0000256" key="4">
    <source>
        <dbReference type="ARBA" id="ARBA00022989"/>
    </source>
</evidence>
<feature type="transmembrane region" description="Helical" evidence="6">
    <location>
        <begin position="409"/>
        <end position="430"/>
    </location>
</feature>
<feature type="transmembrane region" description="Helical" evidence="6">
    <location>
        <begin position="119"/>
        <end position="140"/>
    </location>
</feature>
<organism evidence="7 8">
    <name type="scientific">Senna tora</name>
    <dbReference type="NCBI Taxonomy" id="362788"/>
    <lineage>
        <taxon>Eukaryota</taxon>
        <taxon>Viridiplantae</taxon>
        <taxon>Streptophyta</taxon>
        <taxon>Embryophyta</taxon>
        <taxon>Tracheophyta</taxon>
        <taxon>Spermatophyta</taxon>
        <taxon>Magnoliopsida</taxon>
        <taxon>eudicotyledons</taxon>
        <taxon>Gunneridae</taxon>
        <taxon>Pentapetalae</taxon>
        <taxon>rosids</taxon>
        <taxon>fabids</taxon>
        <taxon>Fabales</taxon>
        <taxon>Fabaceae</taxon>
        <taxon>Caesalpinioideae</taxon>
        <taxon>Cassia clade</taxon>
        <taxon>Senna</taxon>
    </lineage>
</organism>
<evidence type="ECO:0000313" key="8">
    <source>
        <dbReference type="Proteomes" id="UP000634136"/>
    </source>
</evidence>
<dbReference type="InterPro" id="IPR051951">
    <property type="entry name" value="UNC-93_regulatory"/>
</dbReference>
<comment type="subcellular location">
    <subcellularLocation>
        <location evidence="1">Membrane</location>
        <topology evidence="1">Multi-pass membrane protein</topology>
    </subcellularLocation>
</comment>
<protein>
    <submittedName>
        <fullName evidence="7">UNC93-like protein 3</fullName>
    </submittedName>
</protein>
<dbReference type="GO" id="GO:0016020">
    <property type="term" value="C:membrane"/>
    <property type="evidence" value="ECO:0007669"/>
    <property type="project" value="UniProtKB-SubCell"/>
</dbReference>
<evidence type="ECO:0000256" key="1">
    <source>
        <dbReference type="ARBA" id="ARBA00004141"/>
    </source>
</evidence>
<comment type="similarity">
    <text evidence="2">Belongs to the unc-93 family.</text>
</comment>
<gene>
    <name evidence="7" type="ORF">G2W53_043668</name>
</gene>
<keyword evidence="4 6" id="KW-1133">Transmembrane helix</keyword>
<keyword evidence="8" id="KW-1185">Reference proteome</keyword>
<feature type="transmembrane region" description="Helical" evidence="6">
    <location>
        <begin position="30"/>
        <end position="47"/>
    </location>
</feature>
<dbReference type="GO" id="GO:0055075">
    <property type="term" value="P:potassium ion homeostasis"/>
    <property type="evidence" value="ECO:0007669"/>
    <property type="project" value="InterPro"/>
</dbReference>
<dbReference type="Pfam" id="PF05978">
    <property type="entry name" value="UNC-93"/>
    <property type="match status" value="1"/>
</dbReference>
<feature type="transmembrane region" description="Helical" evidence="6">
    <location>
        <begin position="59"/>
        <end position="83"/>
    </location>
</feature>
<evidence type="ECO:0000313" key="7">
    <source>
        <dbReference type="EMBL" id="KAF7804557.1"/>
    </source>
</evidence>
<feature type="transmembrane region" description="Helical" evidence="6">
    <location>
        <begin position="343"/>
        <end position="363"/>
    </location>
</feature>
<keyword evidence="5 6" id="KW-0472">Membrane</keyword>
<feature type="transmembrane region" description="Helical" evidence="6">
    <location>
        <begin position="89"/>
        <end position="107"/>
    </location>
</feature>
<feature type="transmembrane region" description="Helical" evidence="6">
    <location>
        <begin position="193"/>
        <end position="215"/>
    </location>
</feature>
<keyword evidence="3 6" id="KW-0812">Transmembrane</keyword>
<dbReference type="Gene3D" id="1.20.1250.20">
    <property type="entry name" value="MFS general substrate transporter like domains"/>
    <property type="match status" value="1"/>
</dbReference>
<proteinExistence type="inferred from homology"/>
<feature type="transmembrane region" description="Helical" evidence="6">
    <location>
        <begin position="318"/>
        <end position="336"/>
    </location>
</feature>
<feature type="transmembrane region" description="Helical" evidence="6">
    <location>
        <begin position="160"/>
        <end position="181"/>
    </location>
</feature>
<evidence type="ECO:0000256" key="3">
    <source>
        <dbReference type="ARBA" id="ARBA00022692"/>
    </source>
</evidence>
<evidence type="ECO:0000256" key="5">
    <source>
        <dbReference type="ARBA" id="ARBA00023136"/>
    </source>
</evidence>
<comment type="caution">
    <text evidence="7">The sequence shown here is derived from an EMBL/GenBank/DDBJ whole genome shotgun (WGS) entry which is preliminary data.</text>
</comment>
<dbReference type="PANTHER" id="PTHR19444">
    <property type="entry name" value="UNC-93 RELATED"/>
    <property type="match status" value="1"/>
</dbReference>
<dbReference type="InterPro" id="IPR036259">
    <property type="entry name" value="MFS_trans_sf"/>
</dbReference>
<dbReference type="SUPFAM" id="SSF103473">
    <property type="entry name" value="MFS general substrate transporter"/>
    <property type="match status" value="1"/>
</dbReference>
<dbReference type="PANTHER" id="PTHR19444:SF13">
    <property type="entry name" value="PROTEIN UNC-93 HOMOLOG A"/>
    <property type="match status" value="1"/>
</dbReference>
<dbReference type="CDD" id="cd17338">
    <property type="entry name" value="MFS_unc93_like"/>
    <property type="match status" value="1"/>
</dbReference>
<dbReference type="AlphaFoldDB" id="A0A834SPA7"/>
<dbReference type="EMBL" id="JAAIUW010000013">
    <property type="protein sequence ID" value="KAF7804557.1"/>
    <property type="molecule type" value="Genomic_DNA"/>
</dbReference>
<evidence type="ECO:0000256" key="6">
    <source>
        <dbReference type="SAM" id="Phobius"/>
    </source>
</evidence>
<feature type="transmembrane region" description="Helical" evidence="6">
    <location>
        <begin position="277"/>
        <end position="298"/>
    </location>
</feature>
<reference evidence="7" key="1">
    <citation type="submission" date="2020-09" db="EMBL/GenBank/DDBJ databases">
        <title>Genome-Enabled Discovery of Anthraquinone Biosynthesis in Senna tora.</title>
        <authorList>
            <person name="Kang S.-H."/>
            <person name="Pandey R.P."/>
            <person name="Lee C.-M."/>
            <person name="Sim J.-S."/>
            <person name="Jeong J.-T."/>
            <person name="Choi B.-S."/>
            <person name="Jung M."/>
            <person name="Ginzburg D."/>
            <person name="Zhao K."/>
            <person name="Won S.Y."/>
            <person name="Oh T.-J."/>
            <person name="Yu Y."/>
            <person name="Kim N.-H."/>
            <person name="Lee O.R."/>
            <person name="Lee T.-H."/>
            <person name="Bashyal P."/>
            <person name="Kim T.-S."/>
            <person name="Lee W.-H."/>
            <person name="Kawkins C."/>
            <person name="Kim C.-K."/>
            <person name="Kim J.S."/>
            <person name="Ahn B.O."/>
            <person name="Rhee S.Y."/>
            <person name="Sohng J.K."/>
        </authorList>
    </citation>
    <scope>NUCLEOTIDE SEQUENCE</scope>
    <source>
        <tissue evidence="7">Leaf</tissue>
    </source>
</reference>
<name>A0A834SPA7_9FABA</name>
<dbReference type="InterPro" id="IPR010291">
    <property type="entry name" value="Ion_channel_UNC-93"/>
</dbReference>
<sequence>MASPVPHDEEAPLVADALPPQAPKNYTKDVHILSWAFLLIFLAYGAAQNLQSTLNTEQNLGTTSLGILYLSFTFFSMVSSLMVRLLGSNNALVIGTTGYWIFVAANLKPSWYTMVPASLYLGFSASIIWVAQGTYLTSIARDHARDYNLHEGAVIGDFNGTFWAMYALHQFVGNLLTFALLKNGKDGSTSGTTLLFIVFLCVMTLGTVQMCFLSKRSGNSKGESELSDAGVGVYSSLRSLSKSLSSALSDVRMLLVIPLIAYSSLQQAFAWSEFTKYVVTPVLGVSGVGIAMAVYGAFDGICSLAAGRLTSGLPSITSIVSVGAFVQAIVFIFLLLDLRIAGGLPGTLILLFMAALLGIGDGVLNTQLNALLGMIFKHDTEGAFAQLKIWQSASIAIVFFLGPHISFQTLLVIMLASLCLSYGCFLFLTLKVAKESPSTTSE</sequence>
<dbReference type="InterPro" id="IPR044771">
    <property type="entry name" value="UN933_plant"/>
</dbReference>
<evidence type="ECO:0000256" key="2">
    <source>
        <dbReference type="ARBA" id="ARBA00009172"/>
    </source>
</evidence>